<dbReference type="InterPro" id="IPR002938">
    <property type="entry name" value="FAD-bd"/>
</dbReference>
<accession>A0A2T2NV81</accession>
<dbReference type="InterPro" id="IPR051104">
    <property type="entry name" value="FAD_monoxygenase"/>
</dbReference>
<dbReference type="Pfam" id="PF01494">
    <property type="entry name" value="FAD_binding_3"/>
    <property type="match status" value="1"/>
</dbReference>
<gene>
    <name evidence="5" type="ORF">BS50DRAFT_619974</name>
</gene>
<dbReference type="InterPro" id="IPR036188">
    <property type="entry name" value="FAD/NAD-bd_sf"/>
</dbReference>
<dbReference type="OrthoDB" id="16820at2759"/>
<dbReference type="AlphaFoldDB" id="A0A2T2NV81"/>
<evidence type="ECO:0000313" key="5">
    <source>
        <dbReference type="EMBL" id="PSN69351.1"/>
    </source>
</evidence>
<evidence type="ECO:0000256" key="2">
    <source>
        <dbReference type="ARBA" id="ARBA00022827"/>
    </source>
</evidence>
<keyword evidence="2" id="KW-0274">FAD</keyword>
<keyword evidence="3" id="KW-0560">Oxidoreductase</keyword>
<proteinExistence type="predicted"/>
<dbReference type="SUPFAM" id="SSF51905">
    <property type="entry name" value="FAD/NAD(P)-binding domain"/>
    <property type="match status" value="1"/>
</dbReference>
<reference evidence="5 6" key="1">
    <citation type="journal article" date="2018" name="Front. Microbiol.">
        <title>Genome-Wide Analysis of Corynespora cassiicola Leaf Fall Disease Putative Effectors.</title>
        <authorList>
            <person name="Lopez D."/>
            <person name="Ribeiro S."/>
            <person name="Label P."/>
            <person name="Fumanal B."/>
            <person name="Venisse J.S."/>
            <person name="Kohler A."/>
            <person name="de Oliveira R.R."/>
            <person name="Labutti K."/>
            <person name="Lipzen A."/>
            <person name="Lail K."/>
            <person name="Bauer D."/>
            <person name="Ohm R.A."/>
            <person name="Barry K.W."/>
            <person name="Spatafora J."/>
            <person name="Grigoriev I.V."/>
            <person name="Martin F.M."/>
            <person name="Pujade-Renaud V."/>
        </authorList>
    </citation>
    <scope>NUCLEOTIDE SEQUENCE [LARGE SCALE GENOMIC DNA]</scope>
    <source>
        <strain evidence="5 6">Philippines</strain>
    </source>
</reference>
<protein>
    <submittedName>
        <fullName evidence="5">Salicylate hydroxylase</fullName>
    </submittedName>
</protein>
<keyword evidence="1" id="KW-0285">Flavoprotein</keyword>
<dbReference type="EMBL" id="KZ678133">
    <property type="protein sequence ID" value="PSN69351.1"/>
    <property type="molecule type" value="Genomic_DNA"/>
</dbReference>
<dbReference type="GO" id="GO:0071949">
    <property type="term" value="F:FAD binding"/>
    <property type="evidence" value="ECO:0007669"/>
    <property type="project" value="InterPro"/>
</dbReference>
<dbReference type="PANTHER" id="PTHR46720">
    <property type="entry name" value="HYDROXYLASE, PUTATIVE (AFU_ORTHOLOGUE AFUA_3G01460)-RELATED"/>
    <property type="match status" value="1"/>
</dbReference>
<dbReference type="GO" id="GO:0044550">
    <property type="term" value="P:secondary metabolite biosynthetic process"/>
    <property type="evidence" value="ECO:0007669"/>
    <property type="project" value="TreeGrafter"/>
</dbReference>
<evidence type="ECO:0000259" key="4">
    <source>
        <dbReference type="Pfam" id="PF01494"/>
    </source>
</evidence>
<dbReference type="STRING" id="1448308.A0A2T2NV81"/>
<dbReference type="Proteomes" id="UP000240883">
    <property type="component" value="Unassembled WGS sequence"/>
</dbReference>
<dbReference type="GO" id="GO:0016491">
    <property type="term" value="F:oxidoreductase activity"/>
    <property type="evidence" value="ECO:0007669"/>
    <property type="project" value="UniProtKB-KW"/>
</dbReference>
<evidence type="ECO:0000256" key="3">
    <source>
        <dbReference type="ARBA" id="ARBA00023002"/>
    </source>
</evidence>
<organism evidence="5 6">
    <name type="scientific">Corynespora cassiicola Philippines</name>
    <dbReference type="NCBI Taxonomy" id="1448308"/>
    <lineage>
        <taxon>Eukaryota</taxon>
        <taxon>Fungi</taxon>
        <taxon>Dikarya</taxon>
        <taxon>Ascomycota</taxon>
        <taxon>Pezizomycotina</taxon>
        <taxon>Dothideomycetes</taxon>
        <taxon>Pleosporomycetidae</taxon>
        <taxon>Pleosporales</taxon>
        <taxon>Corynesporascaceae</taxon>
        <taxon>Corynespora</taxon>
    </lineage>
</organism>
<name>A0A2T2NV81_CORCC</name>
<sequence>MSTIPTIKIAVIGGGIAGATLTNALMKHPHLDVDIFESAPEFSERGAAVGIAQNGQVALKEIGGSVIGALDRAGAVLMNSSRMCMASGPSAMSLVFDLAAPQRGKVVHRATLLAELLKPIDKSKMHTSKKVVRMEQLNTGRVTITFDDESKFEVDAVIGADGVHGHVREHILGADHPALKPKLAGFWDCRALLPMKKAKEILGEQYFEEQRQYGWIGDGGFFMHDVLDGGETVQCVACQVIDETWGENEWKRDLDRAALEKAVANWTDTPIKRNLVEAMLENPDLKAYAEWHHEVDAPTYSKGHVCLMGDAAHSMTPWQGSGAGQAMEDAMILETLLGEVKDPSQIVPAFKAYDQTRRPRTQRIIKSSHGTGVIMCGRNAETGLDMDKIRNVLSERWKFIHGQNQKEHKKEALYAFKRLQ</sequence>
<dbReference type="Gene3D" id="3.50.50.60">
    <property type="entry name" value="FAD/NAD(P)-binding domain"/>
    <property type="match status" value="1"/>
</dbReference>
<evidence type="ECO:0000313" key="6">
    <source>
        <dbReference type="Proteomes" id="UP000240883"/>
    </source>
</evidence>
<dbReference type="PRINTS" id="PR00420">
    <property type="entry name" value="RNGMNOXGNASE"/>
</dbReference>
<evidence type="ECO:0000256" key="1">
    <source>
        <dbReference type="ARBA" id="ARBA00022630"/>
    </source>
</evidence>
<dbReference type="PANTHER" id="PTHR46720:SF3">
    <property type="entry name" value="FAD-BINDING DOMAIN-CONTAINING PROTEIN-RELATED"/>
    <property type="match status" value="1"/>
</dbReference>
<keyword evidence="6" id="KW-1185">Reference proteome</keyword>
<feature type="domain" description="FAD-binding" evidence="4">
    <location>
        <begin position="286"/>
        <end position="366"/>
    </location>
</feature>